<dbReference type="InterPro" id="IPR013087">
    <property type="entry name" value="Znf_C2H2_type"/>
</dbReference>
<accession>A0A6A6SWZ4</accession>
<dbReference type="InterPro" id="IPR036236">
    <property type="entry name" value="Znf_C2H2_sf"/>
</dbReference>
<sequence length="567" mass="63930">MSVSEINGSGENPTTAVSNSGKPRSGQDDDDDVGRSMARRRKSDRPADVMHSCRECGKEFKRPCDLTKHEKTHSRPWKCTEKNCKYYELGWPNEKERDRHVLDKHSSSVVQYRCHYPPCTYVSKRESNCKQHMEKAHGWEYVRSKSNGKKSHRSPESESRSSRTLTGSTPSTAFSSPAEPLTFSTPLEYTVSDCPSVTCGFESFTQVFTIPDHIGLSPDLLHYPSDDQDLHLFDANFTSNLFPEINTSNTLVTVQPTTGVGNDFGLDFTDFGAARLIDDKVDLSNDPDEDTSAKSPSLKQSEIVPNLAEEEESMERIELFPPEASSVKISKKRGCSPENEERPAKRQKKPPRKRDKRRLMSCIFRKHSPDTYNFSNNKFKTCHTTSHEYVSTLVRHLERYHDAILCHNCLINFSTQAEGHSHKKAADCTPAGGSQEDKWHKLYERLCSDGVLHDPIFESACASNAPTPCTQAGSDNNAESPVSSAASSQPKTPQQLETPPQTPDKANQCTNCSLDDNERRRLERLIEENVKLKDESSKLLRENNSLLRRLLKWESIYGTDLSAEVME</sequence>
<proteinExistence type="predicted"/>
<keyword evidence="6" id="KW-1185">Reference proteome</keyword>
<dbReference type="PROSITE" id="PS50157">
    <property type="entry name" value="ZINC_FINGER_C2H2_2"/>
    <property type="match status" value="1"/>
</dbReference>
<feature type="compositionally biased region" description="Polar residues" evidence="3">
    <location>
        <begin position="1"/>
        <end position="22"/>
    </location>
</feature>
<feature type="region of interest" description="Disordered" evidence="3">
    <location>
        <begin position="1"/>
        <end position="50"/>
    </location>
</feature>
<feature type="compositionally biased region" description="Basic residues" evidence="3">
    <location>
        <begin position="345"/>
        <end position="359"/>
    </location>
</feature>
<evidence type="ECO:0000256" key="2">
    <source>
        <dbReference type="SAM" id="Coils"/>
    </source>
</evidence>
<dbReference type="Gene3D" id="3.30.160.60">
    <property type="entry name" value="Classic Zinc Finger"/>
    <property type="match status" value="1"/>
</dbReference>
<dbReference type="Proteomes" id="UP000799324">
    <property type="component" value="Unassembled WGS sequence"/>
</dbReference>
<gene>
    <name evidence="5" type="ORF">K491DRAFT_111833</name>
</gene>
<dbReference type="OrthoDB" id="9368434at2759"/>
<evidence type="ECO:0000256" key="3">
    <source>
        <dbReference type="SAM" id="MobiDB-lite"/>
    </source>
</evidence>
<feature type="compositionally biased region" description="Polar residues" evidence="3">
    <location>
        <begin position="468"/>
        <end position="488"/>
    </location>
</feature>
<reference evidence="5" key="1">
    <citation type="journal article" date="2020" name="Stud. Mycol.">
        <title>101 Dothideomycetes genomes: a test case for predicting lifestyles and emergence of pathogens.</title>
        <authorList>
            <person name="Haridas S."/>
            <person name="Albert R."/>
            <person name="Binder M."/>
            <person name="Bloem J."/>
            <person name="Labutti K."/>
            <person name="Salamov A."/>
            <person name="Andreopoulos B."/>
            <person name="Baker S."/>
            <person name="Barry K."/>
            <person name="Bills G."/>
            <person name="Bluhm B."/>
            <person name="Cannon C."/>
            <person name="Castanera R."/>
            <person name="Culley D."/>
            <person name="Daum C."/>
            <person name="Ezra D."/>
            <person name="Gonzalez J."/>
            <person name="Henrissat B."/>
            <person name="Kuo A."/>
            <person name="Liang C."/>
            <person name="Lipzen A."/>
            <person name="Lutzoni F."/>
            <person name="Magnuson J."/>
            <person name="Mondo S."/>
            <person name="Nolan M."/>
            <person name="Ohm R."/>
            <person name="Pangilinan J."/>
            <person name="Park H.-J."/>
            <person name="Ramirez L."/>
            <person name="Alfaro M."/>
            <person name="Sun H."/>
            <person name="Tritt A."/>
            <person name="Yoshinaga Y."/>
            <person name="Zwiers L.-H."/>
            <person name="Turgeon B."/>
            <person name="Goodwin S."/>
            <person name="Spatafora J."/>
            <person name="Crous P."/>
            <person name="Grigoriev I."/>
        </authorList>
    </citation>
    <scope>NUCLEOTIDE SEQUENCE</scope>
    <source>
        <strain evidence="5">CBS 122681</strain>
    </source>
</reference>
<feature type="compositionally biased region" description="Polar residues" evidence="3">
    <location>
        <begin position="504"/>
        <end position="513"/>
    </location>
</feature>
<protein>
    <recommendedName>
        <fullName evidence="4">C2H2-type domain-containing protein</fullName>
    </recommendedName>
</protein>
<feature type="domain" description="C2H2-type" evidence="4">
    <location>
        <begin position="51"/>
        <end position="78"/>
    </location>
</feature>
<dbReference type="GO" id="GO:0008270">
    <property type="term" value="F:zinc ion binding"/>
    <property type="evidence" value="ECO:0007669"/>
    <property type="project" value="UniProtKB-KW"/>
</dbReference>
<dbReference type="SMART" id="SM00355">
    <property type="entry name" value="ZnF_C2H2"/>
    <property type="match status" value="3"/>
</dbReference>
<dbReference type="SUPFAM" id="SSF57667">
    <property type="entry name" value="beta-beta-alpha zinc fingers"/>
    <property type="match status" value="1"/>
</dbReference>
<feature type="region of interest" description="Disordered" evidence="3">
    <location>
        <begin position="468"/>
        <end position="513"/>
    </location>
</feature>
<feature type="region of interest" description="Disordered" evidence="3">
    <location>
        <begin position="140"/>
        <end position="179"/>
    </location>
</feature>
<feature type="coiled-coil region" evidence="2">
    <location>
        <begin position="515"/>
        <end position="549"/>
    </location>
</feature>
<feature type="region of interest" description="Disordered" evidence="3">
    <location>
        <begin position="320"/>
        <end position="359"/>
    </location>
</feature>
<keyword evidence="1" id="KW-0863">Zinc-finger</keyword>
<feature type="region of interest" description="Disordered" evidence="3">
    <location>
        <begin position="282"/>
        <end position="302"/>
    </location>
</feature>
<evidence type="ECO:0000313" key="6">
    <source>
        <dbReference type="Proteomes" id="UP000799324"/>
    </source>
</evidence>
<evidence type="ECO:0000256" key="1">
    <source>
        <dbReference type="PROSITE-ProRule" id="PRU00042"/>
    </source>
</evidence>
<keyword evidence="1" id="KW-0479">Metal-binding</keyword>
<keyword evidence="2" id="KW-0175">Coiled coil</keyword>
<evidence type="ECO:0000259" key="4">
    <source>
        <dbReference type="PROSITE" id="PS50157"/>
    </source>
</evidence>
<dbReference type="PROSITE" id="PS00028">
    <property type="entry name" value="ZINC_FINGER_C2H2_1"/>
    <property type="match status" value="1"/>
</dbReference>
<evidence type="ECO:0000313" key="5">
    <source>
        <dbReference type="EMBL" id="KAF2650988.1"/>
    </source>
</evidence>
<keyword evidence="1" id="KW-0862">Zinc</keyword>
<dbReference type="EMBL" id="MU004438">
    <property type="protein sequence ID" value="KAF2650988.1"/>
    <property type="molecule type" value="Genomic_DNA"/>
</dbReference>
<name>A0A6A6SWZ4_9PLEO</name>
<feature type="compositionally biased region" description="Low complexity" evidence="3">
    <location>
        <begin position="162"/>
        <end position="172"/>
    </location>
</feature>
<feature type="compositionally biased region" description="Low complexity" evidence="3">
    <location>
        <begin position="489"/>
        <end position="499"/>
    </location>
</feature>
<dbReference type="AlphaFoldDB" id="A0A6A6SWZ4"/>
<organism evidence="5 6">
    <name type="scientific">Lophiostoma macrostomum CBS 122681</name>
    <dbReference type="NCBI Taxonomy" id="1314788"/>
    <lineage>
        <taxon>Eukaryota</taxon>
        <taxon>Fungi</taxon>
        <taxon>Dikarya</taxon>
        <taxon>Ascomycota</taxon>
        <taxon>Pezizomycotina</taxon>
        <taxon>Dothideomycetes</taxon>
        <taxon>Pleosporomycetidae</taxon>
        <taxon>Pleosporales</taxon>
        <taxon>Lophiostomataceae</taxon>
        <taxon>Lophiostoma</taxon>
    </lineage>
</organism>